<dbReference type="InterPro" id="IPR000468">
    <property type="entry name" value="Barstar"/>
</dbReference>
<name>I0HE68_ACTM4</name>
<sequence>MIGPPWLLVDETIDDGDSLVAACADIDGLFATVTEPALERYTLLDCTPAGRLRAACDGTGPAWVGNIGLGAVEDPSKDQELLDVTVLDARRSSRHGPLDVVIEGRLRDQPAVTPPTGGFELTGIMADGEEDFGSCGATEGVHRDRPAPAPRPATLIGCRPGPRLQRAIDAASRPAGSPGGARHRRWINASVFTMAHDGTASRLLDTGIGAEVAAVRPSLHGDDLVDVVLEPTYADAVVAPRPAQARQVWELWRAGRPAEAGSWAGYDRELRQEWAGAALAHHRHVPDRRSRVFHLDGRQVTDEEGFYCAIGEAVNGPGGYFGWNLGALHDCLQGGWGAAPGFQLIWHDAAVARAALKPGYDRRWWAPALTMDQLLGLLTAAGVDVDLR</sequence>
<dbReference type="PATRIC" id="fig|512565.3.peg.6080"/>
<reference evidence="3 4" key="1">
    <citation type="submission" date="2012-02" db="EMBL/GenBank/DDBJ databases">
        <title>Complete genome sequence of Actinoplanes missouriensis 431 (= NBRC 102363).</title>
        <authorList>
            <person name="Ohnishi Y."/>
            <person name="Ishikawa J."/>
            <person name="Sekine M."/>
            <person name="Hosoyama A."/>
            <person name="Harada T."/>
            <person name="Narita H."/>
            <person name="Hata T."/>
            <person name="Konno Y."/>
            <person name="Tutikane K."/>
            <person name="Fujita N."/>
            <person name="Horinouchi S."/>
            <person name="Hayakawa M."/>
        </authorList>
    </citation>
    <scope>NUCLEOTIDE SEQUENCE [LARGE SCALE GENOMIC DNA]</scope>
    <source>
        <strain evidence="4">ATCC 14538 / DSM 43046 / CBS 188.64 / JCM 3121 / NBRC 102363 / NCIMB 12654 / NRRL B-3342 / UNCC 431</strain>
    </source>
</reference>
<evidence type="ECO:0000313" key="3">
    <source>
        <dbReference type="EMBL" id="BAL91305.1"/>
    </source>
</evidence>
<evidence type="ECO:0000256" key="1">
    <source>
        <dbReference type="ARBA" id="ARBA00006845"/>
    </source>
</evidence>
<proteinExistence type="inferred from homology"/>
<dbReference type="Gene3D" id="3.30.370.10">
    <property type="entry name" value="Barstar-like"/>
    <property type="match status" value="1"/>
</dbReference>
<feature type="domain" description="Barstar (barnase inhibitor)" evidence="2">
    <location>
        <begin position="291"/>
        <end position="358"/>
    </location>
</feature>
<comment type="similarity">
    <text evidence="1">Belongs to the barstar family.</text>
</comment>
<keyword evidence="4" id="KW-1185">Reference proteome</keyword>
<dbReference type="AlphaFoldDB" id="I0HE68"/>
<protein>
    <recommendedName>
        <fullName evidence="2">Barstar (barnase inhibitor) domain-containing protein</fullName>
    </recommendedName>
</protein>
<evidence type="ECO:0000259" key="2">
    <source>
        <dbReference type="Pfam" id="PF01337"/>
    </source>
</evidence>
<dbReference type="OrthoDB" id="8859549at2"/>
<gene>
    <name evidence="3" type="ordered locus">AMIS_60850</name>
</gene>
<dbReference type="Proteomes" id="UP000007882">
    <property type="component" value="Chromosome"/>
</dbReference>
<evidence type="ECO:0000313" key="4">
    <source>
        <dbReference type="Proteomes" id="UP000007882"/>
    </source>
</evidence>
<dbReference type="Pfam" id="PF01337">
    <property type="entry name" value="Barstar"/>
    <property type="match status" value="1"/>
</dbReference>
<accession>I0HE68</accession>
<organism evidence="3 4">
    <name type="scientific">Actinoplanes missouriensis (strain ATCC 14538 / DSM 43046 / CBS 188.64 / JCM 3121 / NBRC 102363 / NCIMB 12654 / NRRL B-3342 / UNCC 431)</name>
    <dbReference type="NCBI Taxonomy" id="512565"/>
    <lineage>
        <taxon>Bacteria</taxon>
        <taxon>Bacillati</taxon>
        <taxon>Actinomycetota</taxon>
        <taxon>Actinomycetes</taxon>
        <taxon>Micromonosporales</taxon>
        <taxon>Micromonosporaceae</taxon>
        <taxon>Actinoplanes</taxon>
    </lineage>
</organism>
<dbReference type="STRING" id="512565.AMIS_60850"/>
<dbReference type="SUPFAM" id="SSF52038">
    <property type="entry name" value="Barstar-related"/>
    <property type="match status" value="1"/>
</dbReference>
<dbReference type="eggNOG" id="COG2732">
    <property type="taxonomic scope" value="Bacteria"/>
</dbReference>
<dbReference type="EMBL" id="AP012319">
    <property type="protein sequence ID" value="BAL91305.1"/>
    <property type="molecule type" value="Genomic_DNA"/>
</dbReference>
<dbReference type="HOGENOM" id="CLU_059876_0_0_11"/>
<dbReference type="RefSeq" id="WP_014446192.1">
    <property type="nucleotide sequence ID" value="NC_017093.1"/>
</dbReference>
<dbReference type="KEGG" id="ams:AMIS_60850"/>
<dbReference type="InterPro" id="IPR035905">
    <property type="entry name" value="Barstar-like_sf"/>
</dbReference>